<dbReference type="AlphaFoldDB" id="A0A9P6LHB6"/>
<comment type="caution">
    <text evidence="1">The sequence shown here is derived from an EMBL/GenBank/DDBJ whole genome shotgun (WGS) entry which is preliminary data.</text>
</comment>
<sequence>MATQENPGASDPRSMDGLPALTYEIYLLIVEAFLDNVEGALAESIMLDPGCHCIIENRVLHTRAEDPHKQFWTGRFRLIQSISQVNQRTRGMALRIMFQLSVVPCEGERYLTWFCPKVDFMRLGFDPWKAGRQALGDAILPLPGLQNVTRLRVTGYEFLQEFGHQKLELIWATFPRLESFVLTTCGQRLCTLGTADELLLDAGMLVGLGNWDSRQHPRATWTATWDRGIRVFIVEYGRGLEHESIKPTMELGAISGVEMALELKSENGGNIQSTLRTYATV</sequence>
<name>A0A9P6LHB6_9PEZI</name>
<keyword evidence="2" id="KW-1185">Reference proteome</keyword>
<organism evidence="1 2">
    <name type="scientific">Colletotrichum karsti</name>
    <dbReference type="NCBI Taxonomy" id="1095194"/>
    <lineage>
        <taxon>Eukaryota</taxon>
        <taxon>Fungi</taxon>
        <taxon>Dikarya</taxon>
        <taxon>Ascomycota</taxon>
        <taxon>Pezizomycotina</taxon>
        <taxon>Sordariomycetes</taxon>
        <taxon>Hypocreomycetidae</taxon>
        <taxon>Glomerellales</taxon>
        <taxon>Glomerellaceae</taxon>
        <taxon>Colletotrichum</taxon>
        <taxon>Colletotrichum boninense species complex</taxon>
    </lineage>
</organism>
<reference evidence="1" key="1">
    <citation type="submission" date="2020-03" db="EMBL/GenBank/DDBJ databases">
        <authorList>
            <person name="He L."/>
        </authorList>
    </citation>
    <scope>NUCLEOTIDE SEQUENCE</scope>
    <source>
        <strain evidence="1">CkLH20</strain>
    </source>
</reference>
<accession>A0A9P6LHB6</accession>
<evidence type="ECO:0000313" key="1">
    <source>
        <dbReference type="EMBL" id="KAF9876089.1"/>
    </source>
</evidence>
<dbReference type="EMBL" id="JAATWM020000019">
    <property type="protein sequence ID" value="KAF9876089.1"/>
    <property type="molecule type" value="Genomic_DNA"/>
</dbReference>
<protein>
    <submittedName>
        <fullName evidence="1">Uncharacterized protein</fullName>
    </submittedName>
</protein>
<evidence type="ECO:0000313" key="2">
    <source>
        <dbReference type="Proteomes" id="UP000781932"/>
    </source>
</evidence>
<dbReference type="GeneID" id="62162326"/>
<gene>
    <name evidence="1" type="ORF">CkaCkLH20_06535</name>
</gene>
<dbReference type="Proteomes" id="UP000781932">
    <property type="component" value="Unassembled WGS sequence"/>
</dbReference>
<reference evidence="1" key="2">
    <citation type="submission" date="2020-11" db="EMBL/GenBank/DDBJ databases">
        <title>Whole genome sequencing of Colletotrichum sp.</title>
        <authorList>
            <person name="Li H."/>
        </authorList>
    </citation>
    <scope>NUCLEOTIDE SEQUENCE</scope>
    <source>
        <strain evidence="1">CkLH20</strain>
    </source>
</reference>
<dbReference type="RefSeq" id="XP_038745550.1">
    <property type="nucleotide sequence ID" value="XM_038889252.1"/>
</dbReference>
<proteinExistence type="predicted"/>